<protein>
    <submittedName>
        <fullName evidence="2">Uncharacterized protein</fullName>
    </submittedName>
</protein>
<evidence type="ECO:0000256" key="1">
    <source>
        <dbReference type="SAM" id="MobiDB-lite"/>
    </source>
</evidence>
<feature type="region of interest" description="Disordered" evidence="1">
    <location>
        <begin position="1"/>
        <end position="92"/>
    </location>
</feature>
<feature type="compositionally biased region" description="Low complexity" evidence="1">
    <location>
        <begin position="62"/>
        <end position="92"/>
    </location>
</feature>
<gene>
    <name evidence="2" type="ORF">JCGZ_24151</name>
</gene>
<feature type="compositionally biased region" description="Polar residues" evidence="1">
    <location>
        <begin position="280"/>
        <end position="291"/>
    </location>
</feature>
<dbReference type="Proteomes" id="UP000027138">
    <property type="component" value="Unassembled WGS sequence"/>
</dbReference>
<evidence type="ECO:0000313" key="3">
    <source>
        <dbReference type="Proteomes" id="UP000027138"/>
    </source>
</evidence>
<evidence type="ECO:0000313" key="2">
    <source>
        <dbReference type="EMBL" id="KDP25702.1"/>
    </source>
</evidence>
<feature type="compositionally biased region" description="Low complexity" evidence="1">
    <location>
        <begin position="39"/>
        <end position="53"/>
    </location>
</feature>
<proteinExistence type="predicted"/>
<dbReference type="AlphaFoldDB" id="A0A067JPB7"/>
<dbReference type="EMBL" id="KK914985">
    <property type="protein sequence ID" value="KDP25702.1"/>
    <property type="molecule type" value="Genomic_DNA"/>
</dbReference>
<feature type="region of interest" description="Disordered" evidence="1">
    <location>
        <begin position="266"/>
        <end position="291"/>
    </location>
</feature>
<accession>A0A067JPB7</accession>
<sequence length="291" mass="31239">MARGRGVDSDASDSGLCRGCGRGRSTRGRGGTIFPLPSPSSSGTLWASSSAQPPVSPPLPSIPSSSTPFPGPAESSPASQSPTTPASSEPRNKLSLHISILSSIKANYRDNPTISGKRWIHMGCCTTKGKRLLMGRVSGYKKEVRSSSACIRRYGRAGRRLRRILYLRESVRYLHETGAVRLAAEKYSRVPTPMEVFTYTHTKDHDRNTFVDRRALGVNMSGPHGAGTSSSDPLPAIDLHVSTTLHQPLSSPLDLDTIDDNLVTPVGTDTSSRYYGPSSIHYTGSSRGPTS</sequence>
<keyword evidence="3" id="KW-1185">Reference proteome</keyword>
<organism evidence="2 3">
    <name type="scientific">Jatropha curcas</name>
    <name type="common">Barbados nut</name>
    <dbReference type="NCBI Taxonomy" id="180498"/>
    <lineage>
        <taxon>Eukaryota</taxon>
        <taxon>Viridiplantae</taxon>
        <taxon>Streptophyta</taxon>
        <taxon>Embryophyta</taxon>
        <taxon>Tracheophyta</taxon>
        <taxon>Spermatophyta</taxon>
        <taxon>Magnoliopsida</taxon>
        <taxon>eudicotyledons</taxon>
        <taxon>Gunneridae</taxon>
        <taxon>Pentapetalae</taxon>
        <taxon>rosids</taxon>
        <taxon>fabids</taxon>
        <taxon>Malpighiales</taxon>
        <taxon>Euphorbiaceae</taxon>
        <taxon>Crotonoideae</taxon>
        <taxon>Jatropheae</taxon>
        <taxon>Jatropha</taxon>
    </lineage>
</organism>
<reference evidence="2 3" key="1">
    <citation type="journal article" date="2014" name="PLoS ONE">
        <title>Global Analysis of Gene Expression Profiles in Physic Nut (Jatropha curcas L.) Seedlings Exposed to Salt Stress.</title>
        <authorList>
            <person name="Zhang L."/>
            <person name="Zhang C."/>
            <person name="Wu P."/>
            <person name="Chen Y."/>
            <person name="Li M."/>
            <person name="Jiang H."/>
            <person name="Wu G."/>
        </authorList>
    </citation>
    <scope>NUCLEOTIDE SEQUENCE [LARGE SCALE GENOMIC DNA]</scope>
    <source>
        <strain evidence="3">cv. GZQX0401</strain>
        <tissue evidence="2">Young leaves</tissue>
    </source>
</reference>
<name>A0A067JPB7_JATCU</name>